<gene>
    <name evidence="7" type="ORF">VNO77_18110</name>
</gene>
<dbReference type="Proteomes" id="UP001367508">
    <property type="component" value="Unassembled WGS sequence"/>
</dbReference>
<evidence type="ECO:0000256" key="2">
    <source>
        <dbReference type="ARBA" id="ARBA00022448"/>
    </source>
</evidence>
<comment type="similarity">
    <text evidence="1 5">Belongs to the importin alpha family.</text>
</comment>
<dbReference type="InterPro" id="IPR032413">
    <property type="entry name" value="Arm_3"/>
</dbReference>
<dbReference type="SMART" id="SM00185">
    <property type="entry name" value="ARM"/>
    <property type="match status" value="8"/>
</dbReference>
<dbReference type="InterPro" id="IPR024931">
    <property type="entry name" value="Importin_alpha"/>
</dbReference>
<dbReference type="SUPFAM" id="SSF48371">
    <property type="entry name" value="ARM repeat"/>
    <property type="match status" value="1"/>
</dbReference>
<dbReference type="PANTHER" id="PTHR23316">
    <property type="entry name" value="IMPORTIN ALPHA"/>
    <property type="match status" value="1"/>
</dbReference>
<dbReference type="FunFam" id="1.25.10.10:FF:000009">
    <property type="entry name" value="Importin subunit alpha"/>
    <property type="match status" value="1"/>
</dbReference>
<dbReference type="AlphaFoldDB" id="A0AAN9LK75"/>
<evidence type="ECO:0000256" key="6">
    <source>
        <dbReference type="PROSITE-ProRule" id="PRU00259"/>
    </source>
</evidence>
<dbReference type="GO" id="GO:0005634">
    <property type="term" value="C:nucleus"/>
    <property type="evidence" value="ECO:0007669"/>
    <property type="project" value="UniProtKB-ARBA"/>
</dbReference>
<proteinExistence type="inferred from homology"/>
<accession>A0AAN9LK75</accession>
<evidence type="ECO:0000256" key="4">
    <source>
        <dbReference type="ARBA" id="ARBA00022927"/>
    </source>
</evidence>
<keyword evidence="8" id="KW-1185">Reference proteome</keyword>
<dbReference type="GO" id="GO:0061608">
    <property type="term" value="F:nuclear import signal receptor activity"/>
    <property type="evidence" value="ECO:0007669"/>
    <property type="project" value="InterPro"/>
</dbReference>
<dbReference type="InterPro" id="IPR016024">
    <property type="entry name" value="ARM-type_fold"/>
</dbReference>
<dbReference type="PROSITE" id="PS50176">
    <property type="entry name" value="ARM_REPEAT"/>
    <property type="match status" value="1"/>
</dbReference>
<feature type="repeat" description="ARM" evidence="6">
    <location>
        <begin position="133"/>
        <end position="175"/>
    </location>
</feature>
<organism evidence="7 8">
    <name type="scientific">Canavalia gladiata</name>
    <name type="common">Sword bean</name>
    <name type="synonym">Dolichos gladiatus</name>
    <dbReference type="NCBI Taxonomy" id="3824"/>
    <lineage>
        <taxon>Eukaryota</taxon>
        <taxon>Viridiplantae</taxon>
        <taxon>Streptophyta</taxon>
        <taxon>Embryophyta</taxon>
        <taxon>Tracheophyta</taxon>
        <taxon>Spermatophyta</taxon>
        <taxon>Magnoliopsida</taxon>
        <taxon>eudicotyledons</taxon>
        <taxon>Gunneridae</taxon>
        <taxon>Pentapetalae</taxon>
        <taxon>rosids</taxon>
        <taxon>fabids</taxon>
        <taxon>Fabales</taxon>
        <taxon>Fabaceae</taxon>
        <taxon>Papilionoideae</taxon>
        <taxon>50 kb inversion clade</taxon>
        <taxon>NPAAA clade</taxon>
        <taxon>indigoferoid/millettioid clade</taxon>
        <taxon>Phaseoleae</taxon>
        <taxon>Canavalia</taxon>
    </lineage>
</organism>
<evidence type="ECO:0000256" key="1">
    <source>
        <dbReference type="ARBA" id="ARBA00010394"/>
    </source>
</evidence>
<evidence type="ECO:0000256" key="3">
    <source>
        <dbReference type="ARBA" id="ARBA00022737"/>
    </source>
</evidence>
<protein>
    <recommendedName>
        <fullName evidence="5">Importin subunit alpha</fullName>
    </recommendedName>
</protein>
<dbReference type="Pfam" id="PF16186">
    <property type="entry name" value="Arm_3"/>
    <property type="match status" value="1"/>
</dbReference>
<name>A0AAN9LK75_CANGL</name>
<evidence type="ECO:0000313" key="7">
    <source>
        <dbReference type="EMBL" id="KAK7337530.1"/>
    </source>
</evidence>
<keyword evidence="3" id="KW-0677">Repeat</keyword>
<evidence type="ECO:0000256" key="5">
    <source>
        <dbReference type="PIRNR" id="PIRNR005673"/>
    </source>
</evidence>
<reference evidence="7 8" key="1">
    <citation type="submission" date="2024-01" db="EMBL/GenBank/DDBJ databases">
        <title>The genomes of 5 underutilized Papilionoideae crops provide insights into root nodulation and disease resistanc.</title>
        <authorList>
            <person name="Jiang F."/>
        </authorList>
    </citation>
    <scope>NUCLEOTIDE SEQUENCE [LARGE SCALE GENOMIC DNA]</scope>
    <source>
        <strain evidence="7">LVBAO_FW01</strain>
        <tissue evidence="7">Leaves</tissue>
    </source>
</reference>
<dbReference type="Gene3D" id="1.25.10.10">
    <property type="entry name" value="Leucine-rich Repeat Variant"/>
    <property type="match status" value="1"/>
</dbReference>
<dbReference type="PIRSF" id="PIRSF005673">
    <property type="entry name" value="Importin_alpha"/>
    <property type="match status" value="1"/>
</dbReference>
<dbReference type="EMBL" id="JAYMYQ010000004">
    <property type="protein sequence ID" value="KAK7337530.1"/>
    <property type="molecule type" value="Genomic_DNA"/>
</dbReference>
<evidence type="ECO:0000313" key="8">
    <source>
        <dbReference type="Proteomes" id="UP001367508"/>
    </source>
</evidence>
<dbReference type="Pfam" id="PF00514">
    <property type="entry name" value="Arm"/>
    <property type="match status" value="6"/>
</dbReference>
<keyword evidence="4 5" id="KW-0653">Protein transport</keyword>
<sequence>MRSRRRMREEEEEVAVVEMRKNKREHQVHVKPRDPRLPLTPSLARWMTLSDMIQGVRSDDTAAQLKAATHFRKMVSQGFKVPIDMMVRVGLVHRFLEFLRRRDERQLQFEAAWILTYVSSGISQHTKLLVDLGAIPLFVQLLSSKTLDIVEQAVWALGNIAGDSPSYRDIVLDHGALEPLLSQLPSMSRLPSLSRLLPKRTSIVLDLELPMLRTAVWTLTNFFYGKPGVEFEKVKPALPVLLQLIYLTDEQILTDACWALSYLSDGSVLNIEAIIEGGFCPRLMKLLGHPSEAIVVPAIRTLGNIVAGNDTLTQLVIDNQVLSRLYQVITQNDSKIILKEACWIISNITAGNRTQKQAVIDANLILPLVNLLRSAKFDVKKEAAWAISNATSAGSHEQIRKLAKEGCIQPLCDLLTCPDPKIVAVCLEGLENILVVGEADKEDDGVNMFANMVYHCGGLRKIEILQTHESIEVFEKSMSILERFWAENYKLGDLHDLINSLQRSSK</sequence>
<dbReference type="GO" id="GO:0006606">
    <property type="term" value="P:protein import into nucleus"/>
    <property type="evidence" value="ECO:0007669"/>
    <property type="project" value="InterPro"/>
</dbReference>
<dbReference type="InterPro" id="IPR011989">
    <property type="entry name" value="ARM-like"/>
</dbReference>
<comment type="caution">
    <text evidence="7">The sequence shown here is derived from an EMBL/GenBank/DDBJ whole genome shotgun (WGS) entry which is preliminary data.</text>
</comment>
<dbReference type="InterPro" id="IPR000225">
    <property type="entry name" value="Armadillo"/>
</dbReference>
<keyword evidence="2 5" id="KW-0813">Transport</keyword>
<dbReference type="GO" id="GO:0005737">
    <property type="term" value="C:cytoplasm"/>
    <property type="evidence" value="ECO:0007669"/>
    <property type="project" value="InterPro"/>
</dbReference>